<keyword evidence="5" id="KW-1185">Reference proteome</keyword>
<dbReference type="CDD" id="cd00291">
    <property type="entry name" value="SirA_YedF_YeeD"/>
    <property type="match status" value="1"/>
</dbReference>
<evidence type="ECO:0000313" key="4">
    <source>
        <dbReference type="EMBL" id="MEO1765919.1"/>
    </source>
</evidence>
<dbReference type="PANTHER" id="PTHR33279">
    <property type="entry name" value="SULFUR CARRIER PROTEIN YEDF-RELATED"/>
    <property type="match status" value="1"/>
</dbReference>
<dbReference type="Gene3D" id="3.30.110.40">
    <property type="entry name" value="TusA-like domain"/>
    <property type="match status" value="1"/>
</dbReference>
<proteinExistence type="inferred from homology"/>
<dbReference type="EMBL" id="JBAJEX010000001">
    <property type="protein sequence ID" value="MEO1765919.1"/>
    <property type="molecule type" value="Genomic_DNA"/>
</dbReference>
<accession>A0ABV0EBK1</accession>
<comment type="similarity">
    <text evidence="1">Belongs to the sulfur carrier protein TusA family.</text>
</comment>
<comment type="caution">
    <text evidence="4">The sequence shown here is derived from an EMBL/GenBank/DDBJ whole genome shotgun (WGS) entry which is preliminary data.</text>
</comment>
<feature type="region of interest" description="Disordered" evidence="2">
    <location>
        <begin position="1"/>
        <end position="23"/>
    </location>
</feature>
<evidence type="ECO:0000256" key="2">
    <source>
        <dbReference type="SAM" id="MobiDB-lite"/>
    </source>
</evidence>
<dbReference type="RefSeq" id="WP_347306495.1">
    <property type="nucleotide sequence ID" value="NZ_JBAJEX010000001.1"/>
</dbReference>
<dbReference type="PANTHER" id="PTHR33279:SF18">
    <property type="entry name" value="SULFUR CARRIER PROTEIN MJ0990-RELATED"/>
    <property type="match status" value="1"/>
</dbReference>
<feature type="domain" description="UPF0033" evidence="3">
    <location>
        <begin position="32"/>
        <end position="56"/>
    </location>
</feature>
<sequence length="100" mass="10651">MGLFANKKTQSAGSGGSATLPNGQMVTVARQVDAIGDSCPRPQLMTKKAMGELTSGQVLEVIVDNPTSMEALPPMCAELHCEHLGTVNTGRAWHVYLRKL</sequence>
<dbReference type="SUPFAM" id="SSF64307">
    <property type="entry name" value="SirA-like"/>
    <property type="match status" value="1"/>
</dbReference>
<evidence type="ECO:0000256" key="1">
    <source>
        <dbReference type="ARBA" id="ARBA00008984"/>
    </source>
</evidence>
<dbReference type="InterPro" id="IPR036868">
    <property type="entry name" value="TusA-like_sf"/>
</dbReference>
<dbReference type="Pfam" id="PF01206">
    <property type="entry name" value="TusA"/>
    <property type="match status" value="1"/>
</dbReference>
<name>A0ABV0EBK1_9BURK</name>
<evidence type="ECO:0000259" key="3">
    <source>
        <dbReference type="PROSITE" id="PS01148"/>
    </source>
</evidence>
<gene>
    <name evidence="4" type="ORF">V6E02_01615</name>
</gene>
<feature type="compositionally biased region" description="Polar residues" evidence="2">
    <location>
        <begin position="7"/>
        <end position="23"/>
    </location>
</feature>
<dbReference type="Proteomes" id="UP001482231">
    <property type="component" value="Unassembled WGS sequence"/>
</dbReference>
<evidence type="ECO:0000313" key="5">
    <source>
        <dbReference type="Proteomes" id="UP001482231"/>
    </source>
</evidence>
<reference evidence="4 5" key="1">
    <citation type="submission" date="2024-02" db="EMBL/GenBank/DDBJ databases">
        <title>New thermophilic sulfur-oxidizing bacteria from a hot springs of the Uzon caldera (Kamchatka, Russia).</title>
        <authorList>
            <person name="Dukat A.M."/>
            <person name="Elcheninov A.G."/>
            <person name="Frolov E.N."/>
        </authorList>
    </citation>
    <scope>NUCLEOTIDE SEQUENCE [LARGE SCALE GENOMIC DNA]</scope>
    <source>
        <strain evidence="4 5">AK1</strain>
    </source>
</reference>
<protein>
    <submittedName>
        <fullName evidence="4">Sulfurtransferase TusA family protein</fullName>
    </submittedName>
</protein>
<organism evidence="4 5">
    <name type="scientific">Thiobacter aerophilum</name>
    <dbReference type="NCBI Taxonomy" id="3121275"/>
    <lineage>
        <taxon>Bacteria</taxon>
        <taxon>Pseudomonadati</taxon>
        <taxon>Pseudomonadota</taxon>
        <taxon>Betaproteobacteria</taxon>
        <taxon>Burkholderiales</taxon>
        <taxon>Thiobacteraceae</taxon>
        <taxon>Thiobacter</taxon>
    </lineage>
</organism>
<dbReference type="PROSITE" id="PS01148">
    <property type="entry name" value="UPF0033"/>
    <property type="match status" value="1"/>
</dbReference>
<dbReference type="InterPro" id="IPR001455">
    <property type="entry name" value="TusA-like"/>
</dbReference>